<dbReference type="Proteomes" id="UP000319143">
    <property type="component" value="Unassembled WGS sequence"/>
</dbReference>
<evidence type="ECO:0000256" key="5">
    <source>
        <dbReference type="ARBA" id="ARBA00022723"/>
    </source>
</evidence>
<evidence type="ECO:0000256" key="3">
    <source>
        <dbReference type="ARBA" id="ARBA00011245"/>
    </source>
</evidence>
<dbReference type="InterPro" id="IPR008209">
    <property type="entry name" value="PEP_carboxykinase_GTP"/>
</dbReference>
<dbReference type="Gene3D" id="3.40.449.10">
    <property type="entry name" value="Phosphoenolpyruvate Carboxykinase, domain 1"/>
    <property type="match status" value="1"/>
</dbReference>
<dbReference type="PANTHER" id="PTHR11561:SF0">
    <property type="entry name" value="PHOSPHOENOLPYRUVATE CARBOXYKINASE [GTP]-RELATED"/>
    <property type="match status" value="1"/>
</dbReference>
<feature type="binding site" evidence="11">
    <location>
        <begin position="212"/>
        <end position="214"/>
    </location>
    <ligand>
        <name>substrate</name>
    </ligand>
</feature>
<dbReference type="PANTHER" id="PTHR11561">
    <property type="entry name" value="PHOSPHOENOLPYRUVATE CARBOXYKINASE"/>
    <property type="match status" value="1"/>
</dbReference>
<feature type="compositionally biased region" description="Polar residues" evidence="12">
    <location>
        <begin position="373"/>
        <end position="384"/>
    </location>
</feature>
<evidence type="ECO:0000256" key="2">
    <source>
        <dbReference type="ARBA" id="ARBA00005796"/>
    </source>
</evidence>
<dbReference type="AlphaFoldDB" id="A0A5C6DH39"/>
<evidence type="ECO:0000256" key="4">
    <source>
        <dbReference type="ARBA" id="ARBA00022432"/>
    </source>
</evidence>
<comment type="subcellular location">
    <subcellularLocation>
        <location evidence="11">Cytoplasm</location>
    </subcellularLocation>
</comment>
<evidence type="ECO:0000256" key="11">
    <source>
        <dbReference type="HAMAP-Rule" id="MF_00452"/>
    </source>
</evidence>
<keyword evidence="16" id="KW-1185">Reference proteome</keyword>
<keyword evidence="9 11" id="KW-0464">Manganese</keyword>
<keyword evidence="10 11" id="KW-0456">Lyase</keyword>
<keyword evidence="15" id="KW-0670">Pyruvate</keyword>
<dbReference type="GO" id="GO:0016301">
    <property type="term" value="F:kinase activity"/>
    <property type="evidence" value="ECO:0007669"/>
    <property type="project" value="UniProtKB-KW"/>
</dbReference>
<dbReference type="SUPFAM" id="SSF53795">
    <property type="entry name" value="PEP carboxykinase-like"/>
    <property type="match status" value="1"/>
</dbReference>
<comment type="cofactor">
    <cofactor evidence="11">
        <name>Mn(2+)</name>
        <dbReference type="ChEBI" id="CHEBI:29035"/>
    </cofactor>
    <text evidence="11">Binds 1 Mn(2+) ion per subunit.</text>
</comment>
<proteinExistence type="inferred from homology"/>
<comment type="function">
    <text evidence="11">Catalyzes the conversion of oxaloacetate (OAA) to phosphoenolpyruvate (PEP), the rate-limiting step in the metabolic pathway that produces glucose from lactate and other precursors derived from the citric acid cycle.</text>
</comment>
<dbReference type="GO" id="GO:0006107">
    <property type="term" value="P:oxaloacetate metabolic process"/>
    <property type="evidence" value="ECO:0007669"/>
    <property type="project" value="TreeGrafter"/>
</dbReference>
<evidence type="ECO:0000256" key="1">
    <source>
        <dbReference type="ARBA" id="ARBA00004742"/>
    </source>
</evidence>
<feature type="binding site" evidence="11">
    <location>
        <position position="412"/>
    </location>
    <ligand>
        <name>GTP</name>
        <dbReference type="ChEBI" id="CHEBI:37565"/>
    </ligand>
</feature>
<feature type="binding site" evidence="11">
    <location>
        <position position="221"/>
    </location>
    <ligand>
        <name>Mn(2+)</name>
        <dbReference type="ChEBI" id="CHEBI:29035"/>
    </ligand>
</feature>
<name>A0A5C6DH39_9BACT</name>
<comment type="pathway">
    <text evidence="1 11">Carbohydrate biosynthesis; gluconeogenesis.</text>
</comment>
<feature type="domain" description="Phosphoenolpyruvate carboxykinase C-terminal P-loop" evidence="13">
    <location>
        <begin position="237"/>
        <end position="595"/>
    </location>
</feature>
<feature type="binding site" evidence="11">
    <location>
        <begin position="379"/>
        <end position="381"/>
    </location>
    <ligand>
        <name>substrate</name>
    </ligand>
</feature>
<feature type="domain" description="Phosphoenolpyruvate carboxykinase GTP-utilising N-terminal" evidence="14">
    <location>
        <begin position="12"/>
        <end position="233"/>
    </location>
</feature>
<dbReference type="NCBIfam" id="NF003253">
    <property type="entry name" value="PRK04210.1"/>
    <property type="match status" value="1"/>
</dbReference>
<gene>
    <name evidence="11 15" type="primary">pckG</name>
    <name evidence="15" type="ORF">Poly41_43060</name>
</gene>
<dbReference type="InterPro" id="IPR035078">
    <property type="entry name" value="PEP_carboxykinase_GTP_N"/>
</dbReference>
<feature type="binding site" evidence="11">
    <location>
        <begin position="507"/>
        <end position="510"/>
    </location>
    <ligand>
        <name>GTP</name>
        <dbReference type="ChEBI" id="CHEBI:37565"/>
    </ligand>
</feature>
<dbReference type="PROSITE" id="PS00505">
    <property type="entry name" value="PEPCK_GTP"/>
    <property type="match status" value="1"/>
</dbReference>
<dbReference type="GO" id="GO:0005525">
    <property type="term" value="F:GTP binding"/>
    <property type="evidence" value="ECO:0007669"/>
    <property type="project" value="UniProtKB-UniRule"/>
</dbReference>
<feature type="binding site" evidence="11">
    <location>
        <position position="241"/>
    </location>
    <ligand>
        <name>Mn(2+)</name>
        <dbReference type="ChEBI" id="CHEBI:29035"/>
    </ligand>
</feature>
<evidence type="ECO:0000256" key="9">
    <source>
        <dbReference type="ARBA" id="ARBA00023211"/>
    </source>
</evidence>
<evidence type="ECO:0000256" key="7">
    <source>
        <dbReference type="ARBA" id="ARBA00022793"/>
    </source>
</evidence>
<keyword evidence="15" id="KW-0808">Transferase</keyword>
<feature type="binding site" evidence="11">
    <location>
        <position position="263"/>
    </location>
    <ligand>
        <name>substrate</name>
    </ligand>
</feature>
<dbReference type="GO" id="GO:0005829">
    <property type="term" value="C:cytosol"/>
    <property type="evidence" value="ECO:0007669"/>
    <property type="project" value="TreeGrafter"/>
</dbReference>
<evidence type="ECO:0000313" key="15">
    <source>
        <dbReference type="EMBL" id="TWU35157.1"/>
    </source>
</evidence>
<dbReference type="UniPathway" id="UPA00138"/>
<feature type="binding site" evidence="11">
    <location>
        <position position="381"/>
    </location>
    <ligand>
        <name>GTP</name>
        <dbReference type="ChEBI" id="CHEBI:37565"/>
    </ligand>
</feature>
<dbReference type="GO" id="GO:0033993">
    <property type="term" value="P:response to lipid"/>
    <property type="evidence" value="ECO:0007669"/>
    <property type="project" value="TreeGrafter"/>
</dbReference>
<dbReference type="RefSeq" id="WP_146528550.1">
    <property type="nucleotide sequence ID" value="NZ_SJPV01000007.1"/>
</dbReference>
<dbReference type="GO" id="GO:0019543">
    <property type="term" value="P:propionate catabolic process"/>
    <property type="evidence" value="ECO:0007669"/>
    <property type="project" value="TreeGrafter"/>
</dbReference>
<feature type="active site" evidence="11">
    <location>
        <position position="265"/>
    </location>
</feature>
<dbReference type="Gene3D" id="3.90.228.20">
    <property type="match status" value="1"/>
</dbReference>
<dbReference type="InterPro" id="IPR013035">
    <property type="entry name" value="PEP_carboxykinase_C"/>
</dbReference>
<evidence type="ECO:0000256" key="8">
    <source>
        <dbReference type="ARBA" id="ARBA00023134"/>
    </source>
</evidence>
<dbReference type="InterPro" id="IPR035077">
    <property type="entry name" value="PEP_carboxykinase_GTP_C"/>
</dbReference>
<sequence>MNLPTKNQKLIDWVNECAEMMTPDAVVWCDGSEAEYQKMADIMVDAGLATRLKKRPNSLLFRSDPSDVARVENRTYIASKTKEAAGPTNNWIDPAELKATMKELYKGCMKGRTMYVIPFSMGPVGSNISKIGVEITDSPYVVMNMHTMTRVGTKVLDALGADGEYIPCLHSIGKPLAEGEDDGGLWPCAPLDKKYIAHFPEERLIWSYGSGYGGNALLGKKCLALRIASAQARDEGWMAEHMLILKLTNPEGVEKHVAAAFPSACGKTNLAMLVPTIPGWKVETVGDDIAWMKFGDDGKLYAINPEAGFFGVAPGTSMDSNPNAMESIKKDTIFTNVALTEDGDVWWEDIGYPAPGKLIDWKGNEWEQGKSEGPSSHPNSRFTAKASNCPSIASNWEDPKGVPIDAFLFGGRRPSVIPLVHEADSWAHGTFMGSIVGSEVTAAALDLKAGTIRRDPMAMLPFCGYNMGEYFQHWIDLGKQDGVQLPKVFFVNWFRKTDDGQWLWPGFGENSRVLEYIFNRCDGKAKTVDTPIGKMPAKGELSLPEGVTQEDMDELLSVDLDGWKKEVADIKANHYPKFGDKLPKELAVFLDSLEKKLNA</sequence>
<keyword evidence="4 11" id="KW-0312">Gluconeogenesis</keyword>
<comment type="caution">
    <text evidence="15">The sequence shown here is derived from an EMBL/GenBank/DDBJ whole genome shotgun (WGS) entry which is preliminary data.</text>
</comment>
<dbReference type="Gene3D" id="2.170.8.10">
    <property type="entry name" value="Phosphoenolpyruvate Carboxykinase, domain 2"/>
    <property type="match status" value="1"/>
</dbReference>
<protein>
    <recommendedName>
        <fullName evidence="11">Phosphoenolpyruvate carboxykinase [GTP]</fullName>
        <shortName evidence="11">PEP carboxykinase</shortName>
        <shortName evidence="11">PEPCK</shortName>
        <ecNumber evidence="11">4.1.1.32</ecNumber>
    </recommendedName>
    <alternativeName>
        <fullName evidence="11">GTP-dependent phosphoenolpyruvate carboxykinase</fullName>
        <shortName evidence="11">GTP-PEPCK</shortName>
    </alternativeName>
</protein>
<dbReference type="HAMAP" id="MF_00452">
    <property type="entry name" value="PEPCK_GTP"/>
    <property type="match status" value="1"/>
</dbReference>
<accession>A0A5C6DH39</accession>
<dbReference type="EMBL" id="SJPV01000007">
    <property type="protein sequence ID" value="TWU35157.1"/>
    <property type="molecule type" value="Genomic_DNA"/>
</dbReference>
<dbReference type="PIRSF" id="PIRSF001348">
    <property type="entry name" value="PEP_carboxykinase_GTP"/>
    <property type="match status" value="1"/>
</dbReference>
<evidence type="ECO:0000313" key="16">
    <source>
        <dbReference type="Proteomes" id="UP000319143"/>
    </source>
</evidence>
<dbReference type="Pfam" id="PF17297">
    <property type="entry name" value="PEPCK_N"/>
    <property type="match status" value="1"/>
</dbReference>
<keyword evidence="7 11" id="KW-0210">Decarboxylase</keyword>
<dbReference type="OrthoDB" id="9758871at2"/>
<dbReference type="CDD" id="cd00819">
    <property type="entry name" value="PEPCK_GTP"/>
    <property type="match status" value="1"/>
</dbReference>
<dbReference type="Pfam" id="PF00821">
    <property type="entry name" value="PEPCK_GTP"/>
    <property type="match status" value="1"/>
</dbReference>
<feature type="region of interest" description="Disordered" evidence="12">
    <location>
        <begin position="365"/>
        <end position="384"/>
    </location>
</feature>
<keyword evidence="11" id="KW-0963">Cytoplasm</keyword>
<evidence type="ECO:0000259" key="14">
    <source>
        <dbReference type="Pfam" id="PF17297"/>
    </source>
</evidence>
<evidence type="ECO:0000256" key="12">
    <source>
        <dbReference type="SAM" id="MobiDB-lite"/>
    </source>
</evidence>
<dbReference type="GO" id="GO:0042594">
    <property type="term" value="P:response to starvation"/>
    <property type="evidence" value="ECO:0007669"/>
    <property type="project" value="TreeGrafter"/>
</dbReference>
<evidence type="ECO:0000256" key="6">
    <source>
        <dbReference type="ARBA" id="ARBA00022741"/>
    </source>
</evidence>
<keyword evidence="8 11" id="KW-0342">GTP-binding</keyword>
<evidence type="ECO:0000256" key="10">
    <source>
        <dbReference type="ARBA" id="ARBA00023239"/>
    </source>
</evidence>
<dbReference type="SUPFAM" id="SSF68923">
    <property type="entry name" value="PEP carboxykinase N-terminal domain"/>
    <property type="match status" value="1"/>
</dbReference>
<feature type="binding site" evidence="11">
    <location>
        <position position="288"/>
    </location>
    <ligand>
        <name>Mn(2+)</name>
        <dbReference type="ChEBI" id="CHEBI:29035"/>
    </ligand>
</feature>
<organism evidence="15 16">
    <name type="scientific">Novipirellula artificiosorum</name>
    <dbReference type="NCBI Taxonomy" id="2528016"/>
    <lineage>
        <taxon>Bacteria</taxon>
        <taxon>Pseudomonadati</taxon>
        <taxon>Planctomycetota</taxon>
        <taxon>Planctomycetia</taxon>
        <taxon>Pirellulales</taxon>
        <taxon>Pirellulaceae</taxon>
        <taxon>Novipirellula</taxon>
    </lineage>
</organism>
<reference evidence="15 16" key="1">
    <citation type="submission" date="2019-02" db="EMBL/GenBank/DDBJ databases">
        <title>Deep-cultivation of Planctomycetes and their phenomic and genomic characterization uncovers novel biology.</title>
        <authorList>
            <person name="Wiegand S."/>
            <person name="Jogler M."/>
            <person name="Boedeker C."/>
            <person name="Pinto D."/>
            <person name="Vollmers J."/>
            <person name="Rivas-Marin E."/>
            <person name="Kohn T."/>
            <person name="Peeters S.H."/>
            <person name="Heuer A."/>
            <person name="Rast P."/>
            <person name="Oberbeckmann S."/>
            <person name="Bunk B."/>
            <person name="Jeske O."/>
            <person name="Meyerdierks A."/>
            <person name="Storesund J.E."/>
            <person name="Kallscheuer N."/>
            <person name="Luecker S."/>
            <person name="Lage O.M."/>
            <person name="Pohl T."/>
            <person name="Merkel B.J."/>
            <person name="Hornburger P."/>
            <person name="Mueller R.-W."/>
            <person name="Bruemmer F."/>
            <person name="Labrenz M."/>
            <person name="Spormann A.M."/>
            <person name="Op Den Camp H."/>
            <person name="Overmann J."/>
            <person name="Amann R."/>
            <person name="Jetten M.S.M."/>
            <person name="Mascher T."/>
            <person name="Medema M.H."/>
            <person name="Devos D.P."/>
            <person name="Kaster A.-K."/>
            <person name="Ovreas L."/>
            <person name="Rohde M."/>
            <person name="Galperin M.Y."/>
            <person name="Jogler C."/>
        </authorList>
    </citation>
    <scope>NUCLEOTIDE SEQUENCE [LARGE SCALE GENOMIC DNA]</scope>
    <source>
        <strain evidence="15 16">Poly41</strain>
    </source>
</reference>
<dbReference type="GO" id="GO:0004613">
    <property type="term" value="F:phosphoenolpyruvate carboxykinase (GTP) activity"/>
    <property type="evidence" value="ECO:0007669"/>
    <property type="project" value="UniProtKB-UniRule"/>
</dbReference>
<comment type="catalytic activity">
    <reaction evidence="11">
        <text>oxaloacetate + GTP = phosphoenolpyruvate + GDP + CO2</text>
        <dbReference type="Rhea" id="RHEA:10388"/>
        <dbReference type="ChEBI" id="CHEBI:16452"/>
        <dbReference type="ChEBI" id="CHEBI:16526"/>
        <dbReference type="ChEBI" id="CHEBI:37565"/>
        <dbReference type="ChEBI" id="CHEBI:58189"/>
        <dbReference type="ChEBI" id="CHEBI:58702"/>
        <dbReference type="EC" id="4.1.1.32"/>
    </reaction>
</comment>
<dbReference type="FunFam" id="3.40.449.10:FF:000005">
    <property type="entry name" value="Phosphoenolpyruvate carboxykinase [GTP]"/>
    <property type="match status" value="1"/>
</dbReference>
<dbReference type="GO" id="GO:0046327">
    <property type="term" value="P:glycerol biosynthetic process from pyruvate"/>
    <property type="evidence" value="ECO:0007669"/>
    <property type="project" value="TreeGrafter"/>
</dbReference>
<dbReference type="EC" id="4.1.1.32" evidence="11"/>
<keyword evidence="6 11" id="KW-0547">Nucleotide-binding</keyword>
<evidence type="ECO:0000259" key="13">
    <source>
        <dbReference type="Pfam" id="PF00821"/>
    </source>
</evidence>
<comment type="similarity">
    <text evidence="2 11">Belongs to the phosphoenolpyruvate carboxykinase [GTP] family.</text>
</comment>
<keyword evidence="15" id="KW-0418">Kinase</keyword>
<keyword evidence="5 11" id="KW-0479">Metal-binding</keyword>
<dbReference type="InterPro" id="IPR018091">
    <property type="entry name" value="PEP_carboxykin_GTP_CS"/>
</dbReference>
<dbReference type="GO" id="GO:0006094">
    <property type="term" value="P:gluconeogenesis"/>
    <property type="evidence" value="ECO:0007669"/>
    <property type="project" value="UniProtKB-UniRule"/>
</dbReference>
<dbReference type="GO" id="GO:0071333">
    <property type="term" value="P:cellular response to glucose stimulus"/>
    <property type="evidence" value="ECO:0007669"/>
    <property type="project" value="TreeGrafter"/>
</dbReference>
<feature type="binding site" evidence="11">
    <location>
        <begin position="264"/>
        <end position="269"/>
    </location>
    <ligand>
        <name>GTP</name>
        <dbReference type="ChEBI" id="CHEBI:37565"/>
    </ligand>
</feature>
<comment type="subunit">
    <text evidence="3 11">Monomer.</text>
</comment>
<dbReference type="GO" id="GO:0030145">
    <property type="term" value="F:manganese ion binding"/>
    <property type="evidence" value="ECO:0007669"/>
    <property type="project" value="UniProtKB-UniRule"/>
</dbReference>
<feature type="binding site" evidence="11">
    <location>
        <position position="70"/>
    </location>
    <ligand>
        <name>substrate</name>
    </ligand>
</feature>
<dbReference type="InterPro" id="IPR008210">
    <property type="entry name" value="PEP_carboxykinase_N"/>
</dbReference>